<comment type="caution">
    <text evidence="2">The sequence shown here is derived from an EMBL/GenBank/DDBJ whole genome shotgun (WGS) entry which is preliminary data.</text>
</comment>
<evidence type="ECO:0000313" key="2">
    <source>
        <dbReference type="EMBL" id="MBO1806652.1"/>
    </source>
</evidence>
<reference evidence="2" key="1">
    <citation type="submission" date="2021-03" db="EMBL/GenBank/DDBJ databases">
        <title>Leucobacter chromiisoli sp. nov., isolated from chromium-containing soil of chemical plant.</title>
        <authorList>
            <person name="Xu Z."/>
        </authorList>
    </citation>
    <scope>NUCLEOTIDE SEQUENCE</scope>
    <source>
        <strain evidence="2">A2</strain>
    </source>
</reference>
<organism evidence="2 3">
    <name type="scientific">Leucobacter ruminantium</name>
    <dbReference type="NCBI Taxonomy" id="1289170"/>
    <lineage>
        <taxon>Bacteria</taxon>
        <taxon>Bacillati</taxon>
        <taxon>Actinomycetota</taxon>
        <taxon>Actinomycetes</taxon>
        <taxon>Micrococcales</taxon>
        <taxon>Microbacteriaceae</taxon>
        <taxon>Leucobacter</taxon>
    </lineage>
</organism>
<proteinExistence type="predicted"/>
<dbReference type="Pfam" id="PF03480">
    <property type="entry name" value="DctP"/>
    <property type="match status" value="1"/>
</dbReference>
<dbReference type="RefSeq" id="WP_208047102.1">
    <property type="nucleotide sequence ID" value="NZ_JAGDYL010000052.1"/>
</dbReference>
<dbReference type="Gene3D" id="3.40.190.170">
    <property type="entry name" value="Bacterial extracellular solute-binding protein, family 7"/>
    <property type="match status" value="1"/>
</dbReference>
<dbReference type="EMBL" id="JAGDYL010000052">
    <property type="protein sequence ID" value="MBO1806652.1"/>
    <property type="molecule type" value="Genomic_DNA"/>
</dbReference>
<dbReference type="GO" id="GO:0055085">
    <property type="term" value="P:transmembrane transport"/>
    <property type="evidence" value="ECO:0007669"/>
    <property type="project" value="InterPro"/>
</dbReference>
<protein>
    <submittedName>
        <fullName evidence="2">TRAP transporter substrate-binding protein DctP</fullName>
    </submittedName>
</protein>
<dbReference type="Proteomes" id="UP000664398">
    <property type="component" value="Unassembled WGS sequence"/>
</dbReference>
<name>A0A939LY69_9MICO</name>
<dbReference type="InterPro" id="IPR038404">
    <property type="entry name" value="TRAP_DctP_sf"/>
</dbReference>
<accession>A0A939LY69</accession>
<keyword evidence="3" id="KW-1185">Reference proteome</keyword>
<dbReference type="PANTHER" id="PTHR33376">
    <property type="match status" value="1"/>
</dbReference>
<dbReference type="PANTHER" id="PTHR33376:SF5">
    <property type="entry name" value="EXTRACYTOPLASMIC SOLUTE RECEPTOR PROTEIN"/>
    <property type="match status" value="1"/>
</dbReference>
<gene>
    <name evidence="2" type="primary">dctP</name>
    <name evidence="2" type="ORF">J4H91_15240</name>
</gene>
<dbReference type="AlphaFoldDB" id="A0A939LY69"/>
<dbReference type="InterPro" id="IPR018389">
    <property type="entry name" value="DctP_fam"/>
</dbReference>
<sequence>MLIDDSRPRQLHDAGSFASGAIPDLGILEVPFARPAVGESYIEFNDDVNPILDELFVDHNQKFLYSNPAIQPGIIACKNPVGDDGDLTGKLVRTAGPWQAAAIEAWGGTSATIGTADLYNSLQNGTVDCTLMVYNLYESLKLPEVAPYVYRFEFGANYQAINMNMDAWNSLSEEDQTAFLEAGAAAQSYAFELLDSSIEPVVTGLESAGAKFCRPSDASIEKKVDAIDEVRDEIAKGVTERGEKLLEISKNYRDDAIQAPEFGPVDPC</sequence>
<evidence type="ECO:0000313" key="3">
    <source>
        <dbReference type="Proteomes" id="UP000664398"/>
    </source>
</evidence>
<keyword evidence="1" id="KW-0732">Signal</keyword>
<evidence type="ECO:0000256" key="1">
    <source>
        <dbReference type="ARBA" id="ARBA00022729"/>
    </source>
</evidence>
<dbReference type="NCBIfam" id="NF037995">
    <property type="entry name" value="TRAP_S1"/>
    <property type="match status" value="1"/>
</dbReference>